<dbReference type="AlphaFoldDB" id="T1FG58"/>
<dbReference type="Gene3D" id="3.40.50.150">
    <property type="entry name" value="Vaccinia Virus protein VP39"/>
    <property type="match status" value="1"/>
</dbReference>
<dbReference type="EMBL" id="AMQM01007324">
    <property type="status" value="NOT_ANNOTATED_CDS"/>
    <property type="molecule type" value="Genomic_DNA"/>
</dbReference>
<gene>
    <name evidence="2" type="primary">20207807</name>
    <name evidence="1" type="ORF">HELRODRAFT_180679</name>
</gene>
<keyword evidence="3" id="KW-1185">Reference proteome</keyword>
<protein>
    <recommendedName>
        <fullName evidence="4">Methyltransferase domain-containing protein</fullName>
    </recommendedName>
</protein>
<dbReference type="InterPro" id="IPR029063">
    <property type="entry name" value="SAM-dependent_MTases_sf"/>
</dbReference>
<name>T1FG58_HELRO</name>
<dbReference type="EnsemblMetazoa" id="HelroT180679">
    <property type="protein sequence ID" value="HelroP180679"/>
    <property type="gene ID" value="HelroG180679"/>
</dbReference>
<dbReference type="Proteomes" id="UP000015101">
    <property type="component" value="Unassembled WGS sequence"/>
</dbReference>
<accession>T1FG58</accession>
<dbReference type="HOGENOM" id="CLU_1373591_0_0_1"/>
<dbReference type="SUPFAM" id="SSF53335">
    <property type="entry name" value="S-adenosyl-L-methionine-dependent methyltransferases"/>
    <property type="match status" value="1"/>
</dbReference>
<evidence type="ECO:0008006" key="4">
    <source>
        <dbReference type="Google" id="ProtNLM"/>
    </source>
</evidence>
<evidence type="ECO:0000313" key="3">
    <source>
        <dbReference type="Proteomes" id="UP000015101"/>
    </source>
</evidence>
<sequence length="199" mass="23086">MSKNKFVELSFPKALKRYRKRRNESQHLLPIYQQIINDEQLQRLKTARKVVFIGSGSGQFDLEFIERCVPSVEHIVVVECNEILAEEFKKNVLERFGDGLVCTVHKCFIEDWIDTAESSKSKQFDSDLLTMFRCNCSDATEEIIKKMLQEETVDGFGCISVSFYVACVRQSVTSMVQMLQFFIQIASMQRDEKPFHLFG</sequence>
<dbReference type="CTD" id="20207807"/>
<dbReference type="KEGG" id="hro:HELRODRAFT_180679"/>
<evidence type="ECO:0000313" key="1">
    <source>
        <dbReference type="EMBL" id="ESN93591.1"/>
    </source>
</evidence>
<dbReference type="GeneID" id="20207807"/>
<dbReference type="InParanoid" id="T1FG58"/>
<reference evidence="2" key="3">
    <citation type="submission" date="2015-06" db="UniProtKB">
        <authorList>
            <consortium name="EnsemblMetazoa"/>
        </authorList>
    </citation>
    <scope>IDENTIFICATION</scope>
</reference>
<organism evidence="2 3">
    <name type="scientific">Helobdella robusta</name>
    <name type="common">Californian leech</name>
    <dbReference type="NCBI Taxonomy" id="6412"/>
    <lineage>
        <taxon>Eukaryota</taxon>
        <taxon>Metazoa</taxon>
        <taxon>Spiralia</taxon>
        <taxon>Lophotrochozoa</taxon>
        <taxon>Annelida</taxon>
        <taxon>Clitellata</taxon>
        <taxon>Hirudinea</taxon>
        <taxon>Rhynchobdellida</taxon>
        <taxon>Glossiphoniidae</taxon>
        <taxon>Helobdella</taxon>
    </lineage>
</organism>
<proteinExistence type="predicted"/>
<dbReference type="EMBL" id="KB097599">
    <property type="protein sequence ID" value="ESN93591.1"/>
    <property type="molecule type" value="Genomic_DNA"/>
</dbReference>
<reference evidence="3" key="1">
    <citation type="submission" date="2012-12" db="EMBL/GenBank/DDBJ databases">
        <authorList>
            <person name="Hellsten U."/>
            <person name="Grimwood J."/>
            <person name="Chapman J.A."/>
            <person name="Shapiro H."/>
            <person name="Aerts A."/>
            <person name="Otillar R.P."/>
            <person name="Terry A.Y."/>
            <person name="Boore J.L."/>
            <person name="Simakov O."/>
            <person name="Marletaz F."/>
            <person name="Cho S.-J."/>
            <person name="Edsinger-Gonzales E."/>
            <person name="Havlak P."/>
            <person name="Kuo D.-H."/>
            <person name="Larsson T."/>
            <person name="Lv J."/>
            <person name="Arendt D."/>
            <person name="Savage R."/>
            <person name="Osoegawa K."/>
            <person name="de Jong P."/>
            <person name="Lindberg D.R."/>
            <person name="Seaver E.C."/>
            <person name="Weisblat D.A."/>
            <person name="Putnam N.H."/>
            <person name="Grigoriev I.V."/>
            <person name="Rokhsar D.S."/>
        </authorList>
    </citation>
    <scope>NUCLEOTIDE SEQUENCE</scope>
</reference>
<evidence type="ECO:0000313" key="2">
    <source>
        <dbReference type="EnsemblMetazoa" id="HelroP180679"/>
    </source>
</evidence>
<dbReference type="RefSeq" id="XP_009028235.1">
    <property type="nucleotide sequence ID" value="XM_009029987.1"/>
</dbReference>
<dbReference type="CDD" id="cd02440">
    <property type="entry name" value="AdoMet_MTases"/>
    <property type="match status" value="1"/>
</dbReference>
<reference evidence="1 3" key="2">
    <citation type="journal article" date="2013" name="Nature">
        <title>Insights into bilaterian evolution from three spiralian genomes.</title>
        <authorList>
            <person name="Simakov O."/>
            <person name="Marletaz F."/>
            <person name="Cho S.J."/>
            <person name="Edsinger-Gonzales E."/>
            <person name="Havlak P."/>
            <person name="Hellsten U."/>
            <person name="Kuo D.H."/>
            <person name="Larsson T."/>
            <person name="Lv J."/>
            <person name="Arendt D."/>
            <person name="Savage R."/>
            <person name="Osoegawa K."/>
            <person name="de Jong P."/>
            <person name="Grimwood J."/>
            <person name="Chapman J.A."/>
            <person name="Shapiro H."/>
            <person name="Aerts A."/>
            <person name="Otillar R.P."/>
            <person name="Terry A.Y."/>
            <person name="Boore J.L."/>
            <person name="Grigoriev I.V."/>
            <person name="Lindberg D.R."/>
            <person name="Seaver E.C."/>
            <person name="Weisblat D.A."/>
            <person name="Putnam N.H."/>
            <person name="Rokhsar D.S."/>
        </authorList>
    </citation>
    <scope>NUCLEOTIDE SEQUENCE</scope>
</reference>